<keyword evidence="10" id="KW-1185">Reference proteome</keyword>
<evidence type="ECO:0000256" key="5">
    <source>
        <dbReference type="ARBA" id="ARBA00022563"/>
    </source>
</evidence>
<comment type="pathway">
    <text evidence="2 7">Cofactor biosynthesis; 7,8-dihydroneopterin triphosphate biosynthesis; 7,8-dihydroneopterin triphosphate from GTP: step 1/1.</text>
</comment>
<dbReference type="NCBIfam" id="NF006826">
    <property type="entry name" value="PRK09347.1-3"/>
    <property type="match status" value="1"/>
</dbReference>
<dbReference type="GO" id="GO:0006729">
    <property type="term" value="P:tetrahydrobiopterin biosynthetic process"/>
    <property type="evidence" value="ECO:0007669"/>
    <property type="project" value="TreeGrafter"/>
</dbReference>
<keyword evidence="7" id="KW-0479">Metal-binding</keyword>
<dbReference type="UniPathway" id="UPA00848">
    <property type="reaction ID" value="UER00151"/>
</dbReference>
<organism evidence="9 10">
    <name type="scientific">Mariniblastus fucicola</name>
    <dbReference type="NCBI Taxonomy" id="980251"/>
    <lineage>
        <taxon>Bacteria</taxon>
        <taxon>Pseudomonadati</taxon>
        <taxon>Planctomycetota</taxon>
        <taxon>Planctomycetia</taxon>
        <taxon>Pirellulales</taxon>
        <taxon>Pirellulaceae</taxon>
        <taxon>Mariniblastus</taxon>
    </lineage>
</organism>
<dbReference type="PROSITE" id="PS00860">
    <property type="entry name" value="GTP_CYCLOHYDROL_1_2"/>
    <property type="match status" value="1"/>
</dbReference>
<dbReference type="GO" id="GO:0005525">
    <property type="term" value="F:GTP binding"/>
    <property type="evidence" value="ECO:0007669"/>
    <property type="project" value="UniProtKB-KW"/>
</dbReference>
<keyword evidence="6 7" id="KW-0378">Hydrolase</keyword>
<dbReference type="InterPro" id="IPR043134">
    <property type="entry name" value="GTP-CH-I_N"/>
</dbReference>
<dbReference type="PROSITE" id="PS00859">
    <property type="entry name" value="GTP_CYCLOHYDROL_1_1"/>
    <property type="match status" value="1"/>
</dbReference>
<dbReference type="Pfam" id="PF01227">
    <property type="entry name" value="GTP_cyclohydroI"/>
    <property type="match status" value="1"/>
</dbReference>
<dbReference type="EC" id="3.5.4.16" evidence="7"/>
<feature type="binding site" evidence="7">
    <location>
        <position position="82"/>
    </location>
    <ligand>
        <name>Zn(2+)</name>
        <dbReference type="ChEBI" id="CHEBI:29105"/>
    </ligand>
</feature>
<feature type="binding site" evidence="7">
    <location>
        <position position="150"/>
    </location>
    <ligand>
        <name>Zn(2+)</name>
        <dbReference type="ChEBI" id="CHEBI:29105"/>
    </ligand>
</feature>
<dbReference type="InterPro" id="IPR001474">
    <property type="entry name" value="GTP_CycHdrlase_I"/>
</dbReference>
<feature type="domain" description="GTP cyclohydrolase I" evidence="8">
    <location>
        <begin position="10"/>
        <end position="186"/>
    </location>
</feature>
<evidence type="ECO:0000313" key="9">
    <source>
        <dbReference type="EMBL" id="QEG23334.1"/>
    </source>
</evidence>
<dbReference type="GO" id="GO:0006730">
    <property type="term" value="P:one-carbon metabolic process"/>
    <property type="evidence" value="ECO:0007669"/>
    <property type="project" value="UniProtKB-UniRule"/>
</dbReference>
<comment type="subunit">
    <text evidence="4">Toroid-shaped homodecamer, composed of two pentamers of five dimers.</text>
</comment>
<name>A0A5B9PAP3_9BACT</name>
<dbReference type="STRING" id="980251.GCA_001642875_02841"/>
<dbReference type="GO" id="GO:0008270">
    <property type="term" value="F:zinc ion binding"/>
    <property type="evidence" value="ECO:0007669"/>
    <property type="project" value="UniProtKB-UniRule"/>
</dbReference>
<gene>
    <name evidence="7 9" type="primary">folE</name>
    <name evidence="9" type="ORF">MFFC18_32320</name>
</gene>
<dbReference type="HAMAP" id="MF_00223">
    <property type="entry name" value="FolE"/>
    <property type="match status" value="1"/>
</dbReference>
<dbReference type="GO" id="GO:0005737">
    <property type="term" value="C:cytoplasm"/>
    <property type="evidence" value="ECO:0007669"/>
    <property type="project" value="TreeGrafter"/>
</dbReference>
<comment type="subunit">
    <text evidence="7">Homopolymer.</text>
</comment>
<dbReference type="FunFam" id="3.30.1130.10:FF:000001">
    <property type="entry name" value="GTP cyclohydrolase 1"/>
    <property type="match status" value="1"/>
</dbReference>
<dbReference type="InterPro" id="IPR043133">
    <property type="entry name" value="GTP-CH-I_C/QueF"/>
</dbReference>
<dbReference type="PANTHER" id="PTHR11109">
    <property type="entry name" value="GTP CYCLOHYDROLASE I"/>
    <property type="match status" value="1"/>
</dbReference>
<comment type="catalytic activity">
    <reaction evidence="1 7">
        <text>GTP + H2O = 7,8-dihydroneopterin 3'-triphosphate + formate + H(+)</text>
        <dbReference type="Rhea" id="RHEA:17473"/>
        <dbReference type="ChEBI" id="CHEBI:15377"/>
        <dbReference type="ChEBI" id="CHEBI:15378"/>
        <dbReference type="ChEBI" id="CHEBI:15740"/>
        <dbReference type="ChEBI" id="CHEBI:37565"/>
        <dbReference type="ChEBI" id="CHEBI:58462"/>
        <dbReference type="EC" id="3.5.4.16"/>
    </reaction>
</comment>
<protein>
    <recommendedName>
        <fullName evidence="7">GTP cyclohydrolase 1</fullName>
        <ecNumber evidence="7">3.5.4.16</ecNumber>
    </recommendedName>
    <alternativeName>
        <fullName evidence="7">GTP cyclohydrolase I</fullName>
        <shortName evidence="7">GTP-CH-I</shortName>
    </alternativeName>
</protein>
<evidence type="ECO:0000256" key="6">
    <source>
        <dbReference type="ARBA" id="ARBA00022801"/>
    </source>
</evidence>
<dbReference type="OrthoDB" id="9801207at2"/>
<dbReference type="InterPro" id="IPR018234">
    <property type="entry name" value="GTP_CycHdrlase_I_CS"/>
</dbReference>
<evidence type="ECO:0000256" key="2">
    <source>
        <dbReference type="ARBA" id="ARBA00005080"/>
    </source>
</evidence>
<dbReference type="FunFam" id="1.10.286.10:FF:000001">
    <property type="entry name" value="GTP cyclohydrolase 1"/>
    <property type="match status" value="1"/>
</dbReference>
<dbReference type="EMBL" id="CP042912">
    <property type="protein sequence ID" value="QEG23334.1"/>
    <property type="molecule type" value="Genomic_DNA"/>
</dbReference>
<evidence type="ECO:0000313" key="10">
    <source>
        <dbReference type="Proteomes" id="UP000322214"/>
    </source>
</evidence>
<proteinExistence type="inferred from homology"/>
<dbReference type="NCBIfam" id="TIGR00063">
    <property type="entry name" value="folE"/>
    <property type="match status" value="1"/>
</dbReference>
<dbReference type="NCBIfam" id="NF006825">
    <property type="entry name" value="PRK09347.1-2"/>
    <property type="match status" value="1"/>
</dbReference>
<dbReference type="AlphaFoldDB" id="A0A5B9PAP3"/>
<dbReference type="SUPFAM" id="SSF55620">
    <property type="entry name" value="Tetrahydrobiopterin biosynthesis enzymes-like"/>
    <property type="match status" value="1"/>
</dbReference>
<evidence type="ECO:0000256" key="7">
    <source>
        <dbReference type="HAMAP-Rule" id="MF_00223"/>
    </source>
</evidence>
<keyword evidence="7" id="KW-0862">Zinc</keyword>
<dbReference type="Gene3D" id="1.10.286.10">
    <property type="match status" value="1"/>
</dbReference>
<keyword evidence="7" id="KW-0342">GTP-binding</keyword>
<feature type="binding site" evidence="7">
    <location>
        <position position="79"/>
    </location>
    <ligand>
        <name>Zn(2+)</name>
        <dbReference type="ChEBI" id="CHEBI:29105"/>
    </ligand>
</feature>
<dbReference type="Proteomes" id="UP000322214">
    <property type="component" value="Chromosome"/>
</dbReference>
<dbReference type="RefSeq" id="WP_075082171.1">
    <property type="nucleotide sequence ID" value="NZ_CP042912.1"/>
</dbReference>
<dbReference type="GO" id="GO:0046654">
    <property type="term" value="P:tetrahydrofolate biosynthetic process"/>
    <property type="evidence" value="ECO:0007669"/>
    <property type="project" value="UniProtKB-UniRule"/>
</dbReference>
<evidence type="ECO:0000256" key="1">
    <source>
        <dbReference type="ARBA" id="ARBA00001052"/>
    </source>
</evidence>
<reference evidence="9 10" key="1">
    <citation type="submission" date="2019-08" db="EMBL/GenBank/DDBJ databases">
        <title>Deep-cultivation of Planctomycetes and their phenomic and genomic characterization uncovers novel biology.</title>
        <authorList>
            <person name="Wiegand S."/>
            <person name="Jogler M."/>
            <person name="Boedeker C."/>
            <person name="Pinto D."/>
            <person name="Vollmers J."/>
            <person name="Rivas-Marin E."/>
            <person name="Kohn T."/>
            <person name="Peeters S.H."/>
            <person name="Heuer A."/>
            <person name="Rast P."/>
            <person name="Oberbeckmann S."/>
            <person name="Bunk B."/>
            <person name="Jeske O."/>
            <person name="Meyerdierks A."/>
            <person name="Storesund J.E."/>
            <person name="Kallscheuer N."/>
            <person name="Luecker S."/>
            <person name="Lage O.M."/>
            <person name="Pohl T."/>
            <person name="Merkel B.J."/>
            <person name="Hornburger P."/>
            <person name="Mueller R.-W."/>
            <person name="Bruemmer F."/>
            <person name="Labrenz M."/>
            <person name="Spormann A.M."/>
            <person name="Op den Camp H."/>
            <person name="Overmann J."/>
            <person name="Amann R."/>
            <person name="Jetten M.S.M."/>
            <person name="Mascher T."/>
            <person name="Medema M.H."/>
            <person name="Devos D.P."/>
            <person name="Kaster A.-K."/>
            <person name="Ovreas L."/>
            <person name="Rohde M."/>
            <person name="Galperin M.Y."/>
            <person name="Jogler C."/>
        </authorList>
    </citation>
    <scope>NUCLEOTIDE SEQUENCE [LARGE SCALE GENOMIC DNA]</scope>
    <source>
        <strain evidence="9 10">FC18</strain>
    </source>
</reference>
<dbReference type="GO" id="GO:0003934">
    <property type="term" value="F:GTP cyclohydrolase I activity"/>
    <property type="evidence" value="ECO:0007669"/>
    <property type="project" value="UniProtKB-UniRule"/>
</dbReference>
<dbReference type="KEGG" id="mff:MFFC18_32320"/>
<dbReference type="InterPro" id="IPR020602">
    <property type="entry name" value="GTP_CycHdrlase_I_dom"/>
</dbReference>
<dbReference type="Gene3D" id="3.30.1130.10">
    <property type="match status" value="1"/>
</dbReference>
<evidence type="ECO:0000256" key="3">
    <source>
        <dbReference type="ARBA" id="ARBA00008085"/>
    </source>
</evidence>
<sequence length="190" mass="21063">MKKDVDHEAIKQAVRTILLSVGEDPDRPGLVETPRRVAGMYAEMFSGLDVDPGRHLEVTFPEEYDEMVLVRDISFTSMCEHHLLPFTGVAHVAYVPHGKVTGLSKLARVVEEVSRRPQVQERMTQTVADLIDEKLSTRGVAVVCSAEHSCMSIRGIRKPGSRTVTSALRGIFKTDQATRAEFMSLINGSQ</sequence>
<keyword evidence="7" id="KW-0547">Nucleotide-binding</keyword>
<comment type="similarity">
    <text evidence="3 7">Belongs to the GTP cyclohydrolase I family.</text>
</comment>
<keyword evidence="5 7" id="KW-0554">One-carbon metabolism</keyword>
<accession>A0A5B9PAP3</accession>
<evidence type="ECO:0000256" key="4">
    <source>
        <dbReference type="ARBA" id="ARBA00011857"/>
    </source>
</evidence>
<evidence type="ECO:0000259" key="8">
    <source>
        <dbReference type="Pfam" id="PF01227"/>
    </source>
</evidence>
<dbReference type="PANTHER" id="PTHR11109:SF7">
    <property type="entry name" value="GTP CYCLOHYDROLASE 1"/>
    <property type="match status" value="1"/>
</dbReference>